<dbReference type="InterPro" id="IPR011051">
    <property type="entry name" value="RmlC_Cupin_sf"/>
</dbReference>
<dbReference type="RefSeq" id="WP_022521595.1">
    <property type="nucleotide sequence ID" value="NZ_CP054580.1"/>
</dbReference>
<evidence type="ECO:0000313" key="1">
    <source>
        <dbReference type="EMBL" id="QKS25632.1"/>
    </source>
</evidence>
<proteinExistence type="predicted"/>
<reference evidence="1 2" key="1">
    <citation type="submission" date="2019-12" db="EMBL/GenBank/DDBJ databases">
        <title>Genome sequencing and assembly of endphytes of Porphyra tenera.</title>
        <authorList>
            <person name="Park J.M."/>
            <person name="Shin R."/>
            <person name="Jo S.H."/>
        </authorList>
    </citation>
    <scope>NUCLEOTIDE SEQUENCE [LARGE SCALE GENOMIC DNA]</scope>
    <source>
        <strain evidence="1 2">GPM3</strain>
    </source>
</reference>
<organism evidence="1 2">
    <name type="scientific">Vreelandella titanicae</name>
    <dbReference type="NCBI Taxonomy" id="664683"/>
    <lineage>
        <taxon>Bacteria</taxon>
        <taxon>Pseudomonadati</taxon>
        <taxon>Pseudomonadota</taxon>
        <taxon>Gammaproteobacteria</taxon>
        <taxon>Oceanospirillales</taxon>
        <taxon>Halomonadaceae</taxon>
        <taxon>Vreelandella</taxon>
    </lineage>
</organism>
<keyword evidence="2" id="KW-1185">Reference proteome</keyword>
<gene>
    <name evidence="1" type="ORF">FX987_03428</name>
</gene>
<dbReference type="SUPFAM" id="SSF51182">
    <property type="entry name" value="RmlC-like cupins"/>
    <property type="match status" value="1"/>
</dbReference>
<dbReference type="InterPro" id="IPR014710">
    <property type="entry name" value="RmlC-like_jellyroll"/>
</dbReference>
<dbReference type="Proteomes" id="UP000509761">
    <property type="component" value="Chromosome"/>
</dbReference>
<dbReference type="EMBL" id="CP054580">
    <property type="protein sequence ID" value="QKS25632.1"/>
    <property type="molecule type" value="Genomic_DNA"/>
</dbReference>
<evidence type="ECO:0000313" key="2">
    <source>
        <dbReference type="Proteomes" id="UP000509761"/>
    </source>
</evidence>
<accession>A0AAP9T175</accession>
<protein>
    <recommendedName>
        <fullName evidence="3">Cupin domain-containing protein</fullName>
    </recommendedName>
</protein>
<sequence>MHLSYTTLNPLPCGGQPATRNLLEGEIQGAMVRHHTLPPAGERVLAEQQDRLSILFLLEGDLTCQQADQEQITERAALVPMPGTDICLASLDGASFLEIVLELTPQEWKALQQDTNSFPYLQRYRTSARYRDASKSEKTTSRKVIPPGVVPRFCMGSVEAIGPDRVAPHAHPILDQLFMVLPESQITLEINGEPHPVPGNSLVHIPLGSEHGVAVEAGQHLHYLWLDFFFNQNDMVFITQSHQELDD</sequence>
<dbReference type="AlphaFoldDB" id="A0AAP9T175"/>
<evidence type="ECO:0008006" key="3">
    <source>
        <dbReference type="Google" id="ProtNLM"/>
    </source>
</evidence>
<name>A0AAP9T175_9GAMM</name>
<dbReference type="Gene3D" id="2.60.120.10">
    <property type="entry name" value="Jelly Rolls"/>
    <property type="match status" value="1"/>
</dbReference>